<evidence type="ECO:0000313" key="1">
    <source>
        <dbReference type="EMBL" id="CAA9527070.1"/>
    </source>
</evidence>
<reference evidence="1" key="1">
    <citation type="submission" date="2020-02" db="EMBL/GenBank/DDBJ databases">
        <authorList>
            <person name="Meier V. D."/>
        </authorList>
    </citation>
    <scope>NUCLEOTIDE SEQUENCE</scope>
    <source>
        <strain evidence="1">AVDCRST_MAG62</strain>
    </source>
</reference>
<proteinExistence type="predicted"/>
<sequence length="171" mass="18566">MLIDLAGPLGGHIAHASTRKTRGKNAGEVDESNAYATEHNVDLRTVELDVLGLEHERRRRSSAAVETVLRGKGQIRISASAFIAAHCRAFRPPRRVGRNRVRFNFDVATLQRPRALVEEDCESTLVDPVRVSRINGSVLKPAPSASCADKLLTGLVSRASFSPSTAETLEA</sequence>
<gene>
    <name evidence="1" type="ORF">AVDCRST_MAG62-1546</name>
</gene>
<protein>
    <submittedName>
        <fullName evidence="1">Uncharacterized protein</fullName>
    </submittedName>
</protein>
<dbReference type="AlphaFoldDB" id="A0A6J4TM39"/>
<accession>A0A6J4TM39</accession>
<name>A0A6J4TM39_9SPHN</name>
<organism evidence="1">
    <name type="scientific">uncultured Sphingomonas sp</name>
    <dbReference type="NCBI Taxonomy" id="158754"/>
    <lineage>
        <taxon>Bacteria</taxon>
        <taxon>Pseudomonadati</taxon>
        <taxon>Pseudomonadota</taxon>
        <taxon>Alphaproteobacteria</taxon>
        <taxon>Sphingomonadales</taxon>
        <taxon>Sphingomonadaceae</taxon>
        <taxon>Sphingomonas</taxon>
        <taxon>environmental samples</taxon>
    </lineage>
</organism>
<dbReference type="EMBL" id="CADCWB010000192">
    <property type="protein sequence ID" value="CAA9527070.1"/>
    <property type="molecule type" value="Genomic_DNA"/>
</dbReference>